<dbReference type="SMART" id="SM01130">
    <property type="entry name" value="DHDPS"/>
    <property type="match status" value="1"/>
</dbReference>
<dbReference type="GO" id="GO:0016829">
    <property type="term" value="F:lyase activity"/>
    <property type="evidence" value="ECO:0007669"/>
    <property type="project" value="UniProtKB-KW"/>
</dbReference>
<dbReference type="PIRSF" id="PIRSF001365">
    <property type="entry name" value="DHDPS"/>
    <property type="match status" value="1"/>
</dbReference>
<evidence type="ECO:0000256" key="1">
    <source>
        <dbReference type="ARBA" id="ARBA00023239"/>
    </source>
</evidence>
<dbReference type="EMBL" id="JAGIOC010000001">
    <property type="protein sequence ID" value="MBP2409995.1"/>
    <property type="molecule type" value="Genomic_DNA"/>
</dbReference>
<dbReference type="Proteomes" id="UP000698222">
    <property type="component" value="Unassembled WGS sequence"/>
</dbReference>
<keyword evidence="4" id="KW-1185">Reference proteome</keyword>
<dbReference type="SUPFAM" id="SSF51569">
    <property type="entry name" value="Aldolase"/>
    <property type="match status" value="1"/>
</dbReference>
<comment type="caution">
    <text evidence="3">The sequence shown here is derived from an EMBL/GenBank/DDBJ whole genome shotgun (WGS) entry which is preliminary data.</text>
</comment>
<evidence type="ECO:0000313" key="4">
    <source>
        <dbReference type="Proteomes" id="UP000698222"/>
    </source>
</evidence>
<name>A0ABS4YN18_9MICO</name>
<gene>
    <name evidence="3" type="ORF">JOF44_002898</name>
</gene>
<protein>
    <submittedName>
        <fullName evidence="3">N-acetylneuraminate lyase</fullName>
    </submittedName>
</protein>
<evidence type="ECO:0000256" key="2">
    <source>
        <dbReference type="PIRNR" id="PIRNR001365"/>
    </source>
</evidence>
<dbReference type="PANTHER" id="PTHR42849:SF1">
    <property type="entry name" value="N-ACETYLNEURAMINATE LYASE"/>
    <property type="match status" value="1"/>
</dbReference>
<dbReference type="CDD" id="cd00408">
    <property type="entry name" value="DHDPS-like"/>
    <property type="match status" value="1"/>
</dbReference>
<keyword evidence="1 2" id="KW-0456">Lyase</keyword>
<reference evidence="3 4" key="1">
    <citation type="submission" date="2021-03" db="EMBL/GenBank/DDBJ databases">
        <title>Sequencing the genomes of 1000 actinobacteria strains.</title>
        <authorList>
            <person name="Klenk H.-P."/>
        </authorList>
    </citation>
    <scope>NUCLEOTIDE SEQUENCE [LARGE SCALE GENOMIC DNA]</scope>
    <source>
        <strain evidence="3 4">DSM 14564</strain>
    </source>
</reference>
<dbReference type="Gene3D" id="3.20.20.70">
    <property type="entry name" value="Aldolase class I"/>
    <property type="match status" value="1"/>
</dbReference>
<accession>A0ABS4YN18</accession>
<dbReference type="RefSeq" id="WP_209892876.1">
    <property type="nucleotide sequence ID" value="NZ_BAAAJV010000051.1"/>
</dbReference>
<dbReference type="InterPro" id="IPR002220">
    <property type="entry name" value="DapA-like"/>
</dbReference>
<evidence type="ECO:0000313" key="3">
    <source>
        <dbReference type="EMBL" id="MBP2409995.1"/>
    </source>
</evidence>
<dbReference type="PANTHER" id="PTHR42849">
    <property type="entry name" value="N-ACETYLNEURAMINATE LYASE"/>
    <property type="match status" value="1"/>
</dbReference>
<sequence>MTIDGILPALLTAYEEDGRVSPQRTRTLVNRLNDAGVDGYFVSGTSGEYYLLSTEERLLVLETVAEEASGREVVFQVAASDQRAVRELALRAVDHGATALSASIPLYYGYGDDSLAHYFRDVREHSDLPLLAYTIPGFTGRPLGAELLTGLAEEGVIQGLKYTSSDLAILARLRARLGEDFTILLGSDDLLLAAMAQGANGGIGATFNLAPALYVALHRAVRAGDLAEARRLQQIAVRLLDALADGEVYPVLKSAMRSRGLDVGQARFPMAQHDAAADARVAEALGRIDGLGDFLIS</sequence>
<proteinExistence type="inferred from homology"/>
<organism evidence="3 4">
    <name type="scientific">Brachybacterium fresconis</name>
    <dbReference type="NCBI Taxonomy" id="173363"/>
    <lineage>
        <taxon>Bacteria</taxon>
        <taxon>Bacillati</taxon>
        <taxon>Actinomycetota</taxon>
        <taxon>Actinomycetes</taxon>
        <taxon>Micrococcales</taxon>
        <taxon>Dermabacteraceae</taxon>
        <taxon>Brachybacterium</taxon>
    </lineage>
</organism>
<comment type="similarity">
    <text evidence="2">Belongs to the DapA family.</text>
</comment>
<dbReference type="PRINTS" id="PR00146">
    <property type="entry name" value="DHPICSNTHASE"/>
</dbReference>
<dbReference type="Pfam" id="PF00701">
    <property type="entry name" value="DHDPS"/>
    <property type="match status" value="1"/>
</dbReference>
<dbReference type="InterPro" id="IPR013785">
    <property type="entry name" value="Aldolase_TIM"/>
</dbReference>